<feature type="compositionally biased region" description="Basic and acidic residues" evidence="2">
    <location>
        <begin position="264"/>
        <end position="276"/>
    </location>
</feature>
<feature type="coiled-coil region" evidence="1">
    <location>
        <begin position="541"/>
        <end position="593"/>
    </location>
</feature>
<evidence type="ECO:0000256" key="2">
    <source>
        <dbReference type="SAM" id="MobiDB-lite"/>
    </source>
</evidence>
<name>S8FMH7_FOMSC</name>
<reference evidence="3 4" key="1">
    <citation type="journal article" date="2012" name="Science">
        <title>The Paleozoic origin of enzymatic lignin decomposition reconstructed from 31 fungal genomes.</title>
        <authorList>
            <person name="Floudas D."/>
            <person name="Binder M."/>
            <person name="Riley R."/>
            <person name="Barry K."/>
            <person name="Blanchette R.A."/>
            <person name="Henrissat B."/>
            <person name="Martinez A.T."/>
            <person name="Otillar R."/>
            <person name="Spatafora J.W."/>
            <person name="Yadav J.S."/>
            <person name="Aerts A."/>
            <person name="Benoit I."/>
            <person name="Boyd A."/>
            <person name="Carlson A."/>
            <person name="Copeland A."/>
            <person name="Coutinho P.M."/>
            <person name="de Vries R.P."/>
            <person name="Ferreira P."/>
            <person name="Findley K."/>
            <person name="Foster B."/>
            <person name="Gaskell J."/>
            <person name="Glotzer D."/>
            <person name="Gorecki P."/>
            <person name="Heitman J."/>
            <person name="Hesse C."/>
            <person name="Hori C."/>
            <person name="Igarashi K."/>
            <person name="Jurgens J.A."/>
            <person name="Kallen N."/>
            <person name="Kersten P."/>
            <person name="Kohler A."/>
            <person name="Kuees U."/>
            <person name="Kumar T.K.A."/>
            <person name="Kuo A."/>
            <person name="LaButti K."/>
            <person name="Larrondo L.F."/>
            <person name="Lindquist E."/>
            <person name="Ling A."/>
            <person name="Lombard V."/>
            <person name="Lucas S."/>
            <person name="Lundell T."/>
            <person name="Martin R."/>
            <person name="McLaughlin D.J."/>
            <person name="Morgenstern I."/>
            <person name="Morin E."/>
            <person name="Murat C."/>
            <person name="Nagy L.G."/>
            <person name="Nolan M."/>
            <person name="Ohm R.A."/>
            <person name="Patyshakuliyeva A."/>
            <person name="Rokas A."/>
            <person name="Ruiz-Duenas F.J."/>
            <person name="Sabat G."/>
            <person name="Salamov A."/>
            <person name="Samejima M."/>
            <person name="Schmutz J."/>
            <person name="Slot J.C."/>
            <person name="St John F."/>
            <person name="Stenlid J."/>
            <person name="Sun H."/>
            <person name="Sun S."/>
            <person name="Syed K."/>
            <person name="Tsang A."/>
            <person name="Wiebenga A."/>
            <person name="Young D."/>
            <person name="Pisabarro A."/>
            <person name="Eastwood D.C."/>
            <person name="Martin F."/>
            <person name="Cullen D."/>
            <person name="Grigoriev I.V."/>
            <person name="Hibbett D.S."/>
        </authorList>
    </citation>
    <scope>NUCLEOTIDE SEQUENCE</scope>
    <source>
        <strain evidence="4">FP-58527</strain>
    </source>
</reference>
<gene>
    <name evidence="3" type="ORF">FOMPIDRAFT_95773</name>
</gene>
<feature type="compositionally biased region" description="Low complexity" evidence="2">
    <location>
        <begin position="205"/>
        <end position="216"/>
    </location>
</feature>
<protein>
    <submittedName>
        <fullName evidence="3">Uncharacterized protein</fullName>
    </submittedName>
</protein>
<keyword evidence="4" id="KW-1185">Reference proteome</keyword>
<dbReference type="InParanoid" id="S8FMH7"/>
<feature type="compositionally biased region" description="Polar residues" evidence="2">
    <location>
        <begin position="195"/>
        <end position="204"/>
    </location>
</feature>
<dbReference type="Proteomes" id="UP000015241">
    <property type="component" value="Unassembled WGS sequence"/>
</dbReference>
<feature type="coiled-coil region" evidence="1">
    <location>
        <begin position="406"/>
        <end position="495"/>
    </location>
</feature>
<dbReference type="EMBL" id="KE504156">
    <property type="protein sequence ID" value="EPS99514.1"/>
    <property type="molecule type" value="Genomic_DNA"/>
</dbReference>
<accession>S8FMH7</accession>
<dbReference type="AlphaFoldDB" id="S8FMH7"/>
<evidence type="ECO:0000313" key="4">
    <source>
        <dbReference type="Proteomes" id="UP000015241"/>
    </source>
</evidence>
<proteinExistence type="predicted"/>
<evidence type="ECO:0000313" key="3">
    <source>
        <dbReference type="EMBL" id="EPS99514.1"/>
    </source>
</evidence>
<evidence type="ECO:0000256" key="1">
    <source>
        <dbReference type="SAM" id="Coils"/>
    </source>
</evidence>
<feature type="compositionally biased region" description="Polar residues" evidence="2">
    <location>
        <begin position="293"/>
        <end position="308"/>
    </location>
</feature>
<dbReference type="HOGENOM" id="CLU_410512_0_0_1"/>
<sequence length="669" mass="73820">MSTCGLDIHYSEELTHLAASHKDPDGLLRLVREDVRSLGLPDDNCRIEQGSGGRTLVVQCRWDDGIVGTAIENLLPATRTREECVAFDEKLRALHIVRISADIRDSGKTLTLKRTYDVEPGLGQARGSIQNKRQRTCAYTPGPKASFKTEQEDIRGADLGLHDGQGTMSLKMTSWIPTTGPDSRISLLSRLQAASPRSGSLTGMSRTSRAASQASSDVSISGPGKASSTGDTTRTKAGIAPRGRVGARGSGARRLDGSRALVDPARHATSDGRSFELGRGARPARGGMGLSGRTKSAASSVYSDSVRSPTAPFLSGGRASGSTSAKWGLKPFPGDTTVMQTTAEGYAAYHPWVDKENIQERDRTWGWHHGQDVRKTVGDVEVAARAQERALQDDLAKLWERLRCSEDAAKAREEQLERHVARLRERLSTCDAAEDKGKQLEQETAKLREQLQTCEEKKKDYKKRLARKDAELKTLEELSARKERKMADLLQEEGKKRERAEAAARSAQVTKALLRGQRDMLQAEITQRDKDTKGNTPGNRYRKLEDTLNTEVERREHAERSAQDLRRTLIKTRSELEVENTLLRARLEELDSRVLAHDARPDGREEAAGAMSQYRPLWRGQEDAALPLAEARIHSLEAQLRVEKAAREVQSRLISAIEPVLTVGDPVPV</sequence>
<keyword evidence="1" id="KW-0175">Coiled coil</keyword>
<feature type="region of interest" description="Disordered" evidence="2">
    <location>
        <begin position="194"/>
        <end position="324"/>
    </location>
</feature>
<organism evidence="3 4">
    <name type="scientific">Fomitopsis schrenkii</name>
    <name type="common">Brown rot fungus</name>
    <dbReference type="NCBI Taxonomy" id="2126942"/>
    <lineage>
        <taxon>Eukaryota</taxon>
        <taxon>Fungi</taxon>
        <taxon>Dikarya</taxon>
        <taxon>Basidiomycota</taxon>
        <taxon>Agaricomycotina</taxon>
        <taxon>Agaricomycetes</taxon>
        <taxon>Polyporales</taxon>
        <taxon>Fomitopsis</taxon>
    </lineage>
</organism>